<dbReference type="InterPro" id="IPR009057">
    <property type="entry name" value="Homeodomain-like_sf"/>
</dbReference>
<name>A0A0B7MC69_9FIRM</name>
<evidence type="ECO:0000259" key="3">
    <source>
        <dbReference type="Pfam" id="PF17853"/>
    </source>
</evidence>
<dbReference type="PANTHER" id="PTHR33744:SF1">
    <property type="entry name" value="DNA-BINDING TRANSCRIPTIONAL ACTIVATOR ADER"/>
    <property type="match status" value="1"/>
</dbReference>
<evidence type="ECO:0000313" key="4">
    <source>
        <dbReference type="EMBL" id="CEO88139.1"/>
    </source>
</evidence>
<dbReference type="Proteomes" id="UP000046155">
    <property type="component" value="Unassembled WGS sequence"/>
</dbReference>
<dbReference type="SUPFAM" id="SSF46689">
    <property type="entry name" value="Homeodomain-like"/>
    <property type="match status" value="1"/>
</dbReference>
<evidence type="ECO:0000313" key="5">
    <source>
        <dbReference type="Proteomes" id="UP000046155"/>
    </source>
</evidence>
<dbReference type="EMBL" id="CDRZ01000057">
    <property type="protein sequence ID" value="CEO88139.1"/>
    <property type="molecule type" value="Genomic_DNA"/>
</dbReference>
<proteinExistence type="inferred from homology"/>
<evidence type="ECO:0000259" key="2">
    <source>
        <dbReference type="Pfam" id="PF13556"/>
    </source>
</evidence>
<feature type="domain" description="PucR C-terminal helix-turn-helix" evidence="2">
    <location>
        <begin position="354"/>
        <end position="411"/>
    </location>
</feature>
<dbReference type="PANTHER" id="PTHR33744">
    <property type="entry name" value="CARBOHYDRATE DIACID REGULATOR"/>
    <property type="match status" value="1"/>
</dbReference>
<feature type="domain" description="CdaR GGDEF-like" evidence="3">
    <location>
        <begin position="161"/>
        <end position="300"/>
    </location>
</feature>
<dbReference type="Pfam" id="PF17853">
    <property type="entry name" value="GGDEF_2"/>
    <property type="match status" value="1"/>
</dbReference>
<dbReference type="InterPro" id="IPR041522">
    <property type="entry name" value="CdaR_GGDEF"/>
</dbReference>
<protein>
    <recommendedName>
        <fullName evidence="6">Transcriptional regulator, CdaR</fullName>
    </recommendedName>
</protein>
<dbReference type="RefSeq" id="WP_044664362.1">
    <property type="nucleotide sequence ID" value="NZ_CDRZ01000057.1"/>
</dbReference>
<keyword evidence="5" id="KW-1185">Reference proteome</keyword>
<organism evidence="4 5">
    <name type="scientific">Syntrophaceticus schinkii</name>
    <dbReference type="NCBI Taxonomy" id="499207"/>
    <lineage>
        <taxon>Bacteria</taxon>
        <taxon>Bacillati</taxon>
        <taxon>Bacillota</taxon>
        <taxon>Clostridia</taxon>
        <taxon>Thermoanaerobacterales</taxon>
        <taxon>Thermoanaerobacterales Family III. Incertae Sedis</taxon>
        <taxon>Syntrophaceticus</taxon>
    </lineage>
</organism>
<dbReference type="Pfam" id="PF13556">
    <property type="entry name" value="HTH_30"/>
    <property type="match status" value="1"/>
</dbReference>
<dbReference type="InterPro" id="IPR042070">
    <property type="entry name" value="PucR_C-HTH_sf"/>
</dbReference>
<dbReference type="InterPro" id="IPR025736">
    <property type="entry name" value="PucR_C-HTH_dom"/>
</dbReference>
<accession>A0A0B7MC69</accession>
<dbReference type="AlphaFoldDB" id="A0A0B7MC69"/>
<dbReference type="OrthoDB" id="143422at2"/>
<dbReference type="Gene3D" id="1.10.10.2840">
    <property type="entry name" value="PucR C-terminal helix-turn-helix domain"/>
    <property type="match status" value="1"/>
</dbReference>
<reference evidence="5" key="1">
    <citation type="submission" date="2015-01" db="EMBL/GenBank/DDBJ databases">
        <authorList>
            <person name="Manzoor Shahid"/>
            <person name="Zubair Saima"/>
        </authorList>
    </citation>
    <scope>NUCLEOTIDE SEQUENCE [LARGE SCALE GENOMIC DNA]</scope>
    <source>
        <strain evidence="5">Sp3</strain>
    </source>
</reference>
<dbReference type="InterPro" id="IPR051448">
    <property type="entry name" value="CdaR-like_regulators"/>
</dbReference>
<evidence type="ECO:0008006" key="6">
    <source>
        <dbReference type="Google" id="ProtNLM"/>
    </source>
</evidence>
<evidence type="ECO:0000256" key="1">
    <source>
        <dbReference type="ARBA" id="ARBA00006754"/>
    </source>
</evidence>
<comment type="similarity">
    <text evidence="1">Belongs to the CdaR family.</text>
</comment>
<sequence>MITETGEALYHVLLNLVLREKGLGALAAAFSSVVNSTIVILDSEFNLLASSDESTTHTYEKLKARLLEKYPYFCNQGRIVELDDVQCLSCFLQPVQAGTEIFGYLCILDDARKIDAMDVTAVEQAALVMALDFQKRIAVEEIERRYLNDFVRDLLEGRMESRSNALHRGTLYKWDLTKPQVLFAIKLVTPLGQGISYASIEAKMHYLQKLEKVIRSVIIAHSNRYLVAHLGDVNVMLLIPKSETPASIKEESIQIARRLIPQLQKGIENHDMVVKIGISRACYDFFDLPTAFHEAVESIQMNVEMDLSHEIVHYDDLGINRLLLRITDTKELEKYCEEHLGELIRYDEEHETSLLKTLSVVIETDGNMKNAAEKLFIHYNTLRYRLRRIKELAGIDFSSWKKVARVVLAIQVYHIIQARKKGEEARRAPFVKP</sequence>
<gene>
    <name evidence="4" type="ORF">SSCH_150018</name>
</gene>